<evidence type="ECO:0000259" key="5">
    <source>
        <dbReference type="Pfam" id="PF00413"/>
    </source>
</evidence>
<dbReference type="InterPro" id="IPR021190">
    <property type="entry name" value="Pept_M10A"/>
</dbReference>
<comment type="caution">
    <text evidence="6">The sequence shown here is derived from an EMBL/GenBank/DDBJ whole genome shotgun (WGS) entry which is preliminary data.</text>
</comment>
<dbReference type="GO" id="GO:0004222">
    <property type="term" value="F:metalloendopeptidase activity"/>
    <property type="evidence" value="ECO:0007669"/>
    <property type="project" value="InterPro"/>
</dbReference>
<accession>A0A7X3C3F3</accession>
<evidence type="ECO:0000256" key="3">
    <source>
        <dbReference type="ARBA" id="ARBA00022801"/>
    </source>
</evidence>
<dbReference type="Gene3D" id="3.40.390.10">
    <property type="entry name" value="Collagenase (Catalytic Domain)"/>
    <property type="match status" value="1"/>
</dbReference>
<dbReference type="PRINTS" id="PR00138">
    <property type="entry name" value="MATRIXIN"/>
</dbReference>
<keyword evidence="2" id="KW-0479">Metal-binding</keyword>
<keyword evidence="3" id="KW-0378">Hydrolase</keyword>
<dbReference type="AlphaFoldDB" id="A0A7X3C3F3"/>
<evidence type="ECO:0000313" key="7">
    <source>
        <dbReference type="Proteomes" id="UP000466388"/>
    </source>
</evidence>
<dbReference type="GO" id="GO:0006508">
    <property type="term" value="P:proteolysis"/>
    <property type="evidence" value="ECO:0007669"/>
    <property type="project" value="UniProtKB-KW"/>
</dbReference>
<dbReference type="SUPFAM" id="SSF55486">
    <property type="entry name" value="Metalloproteases ('zincins'), catalytic domain"/>
    <property type="match status" value="1"/>
</dbReference>
<keyword evidence="4" id="KW-0862">Zinc</keyword>
<dbReference type="Proteomes" id="UP000466388">
    <property type="component" value="Unassembled WGS sequence"/>
</dbReference>
<keyword evidence="6" id="KW-0482">Metalloprotease</keyword>
<evidence type="ECO:0000256" key="1">
    <source>
        <dbReference type="ARBA" id="ARBA00022670"/>
    </source>
</evidence>
<dbReference type="GO" id="GO:0008270">
    <property type="term" value="F:zinc ion binding"/>
    <property type="evidence" value="ECO:0007669"/>
    <property type="project" value="InterPro"/>
</dbReference>
<dbReference type="InterPro" id="IPR001818">
    <property type="entry name" value="Pept_M10_metallopeptidase"/>
</dbReference>
<dbReference type="Pfam" id="PF00413">
    <property type="entry name" value="Peptidase_M10"/>
    <property type="match status" value="1"/>
</dbReference>
<evidence type="ECO:0000313" key="6">
    <source>
        <dbReference type="EMBL" id="MTV82561.1"/>
    </source>
</evidence>
<reference evidence="6 7" key="1">
    <citation type="submission" date="2019-11" db="EMBL/GenBank/DDBJ databases">
        <title>Lactobacillus sp. nov. CRM56-3, isolated from fermented tea leaves.</title>
        <authorList>
            <person name="Phuengjayaem S."/>
            <person name="Tanasupawat S."/>
        </authorList>
    </citation>
    <scope>NUCLEOTIDE SEQUENCE [LARGE SCALE GENOMIC DNA]</scope>
    <source>
        <strain evidence="6 7">CRM56-3</strain>
    </source>
</reference>
<dbReference type="GO" id="GO:0031012">
    <property type="term" value="C:extracellular matrix"/>
    <property type="evidence" value="ECO:0007669"/>
    <property type="project" value="InterPro"/>
</dbReference>
<keyword evidence="1 6" id="KW-0645">Protease</keyword>
<proteinExistence type="predicted"/>
<evidence type="ECO:0000256" key="2">
    <source>
        <dbReference type="ARBA" id="ARBA00022723"/>
    </source>
</evidence>
<dbReference type="InterPro" id="IPR024079">
    <property type="entry name" value="MetalloPept_cat_dom_sf"/>
</dbReference>
<sequence length="207" mass="23479">MSRRSPTRPTPVNPWRFETAQATVQIKTGAYYTSVWERAINVWNSKRVFKFTIVKGPAQITIVPAQSDENSLIAKDYVGVAYVDHDATKRIISVRLHLVHTLLKKYAYTTSQRVNVAEHELGHAMGLAHNPIKQSVMYKSTRYVSVQPVDVANVRYLYSLPPAQYFINTAQTSSTVNANKDIVTDSWMKVIFNSHERESERVAGTVH</sequence>
<gene>
    <name evidence="6" type="ORF">GM612_07865</name>
</gene>
<protein>
    <submittedName>
        <fullName evidence="6">Matrixin family metalloprotease</fullName>
    </submittedName>
</protein>
<feature type="domain" description="Peptidase M10 metallopeptidase" evidence="5">
    <location>
        <begin position="31"/>
        <end position="158"/>
    </location>
</feature>
<name>A0A7X3C3F3_9LACO</name>
<keyword evidence="7" id="KW-1185">Reference proteome</keyword>
<dbReference type="EMBL" id="WNJO01000008">
    <property type="protein sequence ID" value="MTV82561.1"/>
    <property type="molecule type" value="Genomic_DNA"/>
</dbReference>
<evidence type="ECO:0000256" key="4">
    <source>
        <dbReference type="ARBA" id="ARBA00022833"/>
    </source>
</evidence>
<organism evidence="6 7">
    <name type="scientific">Secundilactobacillus folii</name>
    <dbReference type="NCBI Taxonomy" id="2678357"/>
    <lineage>
        <taxon>Bacteria</taxon>
        <taxon>Bacillati</taxon>
        <taxon>Bacillota</taxon>
        <taxon>Bacilli</taxon>
        <taxon>Lactobacillales</taxon>
        <taxon>Lactobacillaceae</taxon>
        <taxon>Secundilactobacillus</taxon>
    </lineage>
</organism>